<proteinExistence type="predicted"/>
<evidence type="ECO:0000313" key="1">
    <source>
        <dbReference type="EMBL" id="MET1254203.1"/>
    </source>
</evidence>
<gene>
    <name evidence="1" type="ORF">ABVT43_03585</name>
</gene>
<sequence length="169" mass="18930">MLLKVKVLFSVFVFTILFSTLVSALEPLKENRARIFALKATLLLPEYEFLDVDMSFDCGSKYESTAMIITSFAGAQLLAASYTHLYGKEAGEMVMQTWQNKVNKDDPRLPTFIFVSPATGTHFDWRQSVKVTTNKNLSQTGFSLTTRNNSADGMPNLYAGCGSRTHHRN</sequence>
<protein>
    <submittedName>
        <fullName evidence="1">Uncharacterized protein</fullName>
    </submittedName>
</protein>
<reference evidence="1 2" key="1">
    <citation type="submission" date="2024-06" db="EMBL/GenBank/DDBJ databases">
        <authorList>
            <person name="Li F."/>
        </authorList>
    </citation>
    <scope>NUCLEOTIDE SEQUENCE [LARGE SCALE GENOMIC DNA]</scope>
    <source>
        <strain evidence="1 2">GXAS 311</strain>
    </source>
</reference>
<accession>A0ABV2BQI3</accession>
<organism evidence="1 2">
    <name type="scientific">Aliikangiella maris</name>
    <dbReference type="NCBI Taxonomy" id="3162458"/>
    <lineage>
        <taxon>Bacteria</taxon>
        <taxon>Pseudomonadati</taxon>
        <taxon>Pseudomonadota</taxon>
        <taxon>Gammaproteobacteria</taxon>
        <taxon>Oceanospirillales</taxon>
        <taxon>Pleioneaceae</taxon>
        <taxon>Aliikangiella</taxon>
    </lineage>
</organism>
<evidence type="ECO:0000313" key="2">
    <source>
        <dbReference type="Proteomes" id="UP001548189"/>
    </source>
</evidence>
<name>A0ABV2BQI3_9GAMM</name>
<dbReference type="EMBL" id="JBEVCJ010000003">
    <property type="protein sequence ID" value="MET1254203.1"/>
    <property type="molecule type" value="Genomic_DNA"/>
</dbReference>
<comment type="caution">
    <text evidence="1">The sequence shown here is derived from an EMBL/GenBank/DDBJ whole genome shotgun (WGS) entry which is preliminary data.</text>
</comment>
<keyword evidence="2" id="KW-1185">Reference proteome</keyword>
<dbReference type="Proteomes" id="UP001548189">
    <property type="component" value="Unassembled WGS sequence"/>
</dbReference>